<sequence length="1051" mass="113319">MTQITTFPHRLRLILSLLIVGVLAYLFWTGSRYPALNEKAMMSGAIQLEDPLSFEAKYQLTEAMGTLERIFYSTLNWINTNKKGMTFGILFAAAIMTVLGYLQRRSFRGRFANSALGLVIGAPLGVCANCVAPIGKGMYASGMRAETALSAMVASPTLNIVVLSMLFSLVPFYMAVTKLVLSLFVILVAVPLLCRFLPQTQIDPTGVTGATGTQPPWSASDIAPGPAPEPIHMAVFSVAWAYLKNLWYIIKLTVPMMLLAGFLGAVAGTLFPQELITGLGFGVGALLLMTGITLFLPVPMSFDVVLTGALIAAGLSHGYVMGALFTLGSFSIYSFMIITQALGLRAAVLMAATIGGLGFAAGIGANTYHDWQSRRALEMLLQSELDLPANAPTNGLTDDLAAMRSGLWGAAHATTPETPVITGADAERITVSASPLAAPSPAGEMLFTRLEAAEIGIDKPVEFTMRDMWPPFWEGRSLASADIDRDGDIDLAIASTEVGLYLYRNDGAGQFSRLPADLGDLGYAPIFNAALADIDNDGWPDLFLTTYLQGNYWWRNVDGTFGAEAPRPVANNPETPLTMALSFADVDGDSHLDVALGNWAAGWYRRIPGEESRNRVLLNPDGQLDGSHHRDLPGIPGETLSILFSDFDGDGQSDLIVGNDFDIPDYFYRGDGKGALGMVTQPAGLIPHTTTTTMAVKVADLFNDGSPEIYLAQIAGRSSGVSSRLRFQPLAKYCDAIQDPAAKSTCETNMTIKGWYKAGNSFDPTYAGRCQQMQGRYREECKAMLIKDLAIQNRDASICALIPAEQRIPRAYCDLHFKPARTPQADEVALSHPQILRSNVLLERQGDGFTDTAETHHLDVGGWSWDTKVADFDQDGWQDVYIVNGTWVPNEVSPSNLFFHNSGGTGGFTEASQEFGLGDYLMTAAATRFDMDGDGDLDLVTHPVNGPLVVFRNTSQARGLTVTLEDLSGNRDGIGARLVLEMADGSFQTREIQLGGGFMSFDAPRAHFGLGAADTASALRILWPAGGETRIEGPLDAGYLYRVRRAQPAAQ</sequence>
<comment type="caution">
    <text evidence="10">The sequence shown here is derived from an EMBL/GenBank/DDBJ whole genome shotgun (WGS) entry which is preliminary data.</text>
</comment>
<dbReference type="InterPro" id="IPR028994">
    <property type="entry name" value="Integrin_alpha_N"/>
</dbReference>
<keyword evidence="5" id="KW-0732">Signal</keyword>
<keyword evidence="7 8" id="KW-0472">Membrane</keyword>
<feature type="transmembrane region" description="Helical" evidence="8">
    <location>
        <begin position="179"/>
        <end position="198"/>
    </location>
</feature>
<dbReference type="EMBL" id="JARCJK010000011">
    <property type="protein sequence ID" value="MDE4167586.1"/>
    <property type="molecule type" value="Genomic_DNA"/>
</dbReference>
<evidence type="ECO:0000256" key="7">
    <source>
        <dbReference type="ARBA" id="ARBA00023136"/>
    </source>
</evidence>
<evidence type="ECO:0000256" key="6">
    <source>
        <dbReference type="ARBA" id="ARBA00022989"/>
    </source>
</evidence>
<dbReference type="SUPFAM" id="SSF69318">
    <property type="entry name" value="Integrin alpha N-terminal domain"/>
    <property type="match status" value="2"/>
</dbReference>
<evidence type="ECO:0000256" key="4">
    <source>
        <dbReference type="ARBA" id="ARBA00022692"/>
    </source>
</evidence>
<feature type="transmembrane region" description="Helical" evidence="8">
    <location>
        <begin position="12"/>
        <end position="28"/>
    </location>
</feature>
<evidence type="ECO:0000256" key="5">
    <source>
        <dbReference type="ARBA" id="ARBA00022729"/>
    </source>
</evidence>
<evidence type="ECO:0000313" key="10">
    <source>
        <dbReference type="EMBL" id="MDE4167586.1"/>
    </source>
</evidence>
<feature type="transmembrane region" description="Helical" evidence="8">
    <location>
        <begin position="147"/>
        <end position="167"/>
    </location>
</feature>
<evidence type="ECO:0000313" key="11">
    <source>
        <dbReference type="Proteomes" id="UP001218364"/>
    </source>
</evidence>
<dbReference type="InterPro" id="IPR013517">
    <property type="entry name" value="FG-GAP"/>
</dbReference>
<feature type="transmembrane region" description="Helical" evidence="8">
    <location>
        <begin position="84"/>
        <end position="102"/>
    </location>
</feature>
<dbReference type="RefSeq" id="WP_274840059.1">
    <property type="nucleotide sequence ID" value="NZ_JARCJF010000011.1"/>
</dbReference>
<feature type="domain" description="ASPIC/UnbV" evidence="9">
    <location>
        <begin position="973"/>
        <end position="1033"/>
    </location>
</feature>
<keyword evidence="3" id="KW-1003">Cell membrane</keyword>
<evidence type="ECO:0000259" key="9">
    <source>
        <dbReference type="Pfam" id="PF07593"/>
    </source>
</evidence>
<dbReference type="Pfam" id="PF07593">
    <property type="entry name" value="UnbV_ASPIC"/>
    <property type="match status" value="1"/>
</dbReference>
<proteinExistence type="inferred from homology"/>
<comment type="similarity">
    <text evidence="2">Belongs to the UPF0718 family.</text>
</comment>
<keyword evidence="6 8" id="KW-1133">Transmembrane helix</keyword>
<evidence type="ECO:0000256" key="2">
    <source>
        <dbReference type="ARBA" id="ARBA00006386"/>
    </source>
</evidence>
<feature type="transmembrane region" description="Helical" evidence="8">
    <location>
        <begin position="278"/>
        <end position="298"/>
    </location>
</feature>
<evidence type="ECO:0000256" key="1">
    <source>
        <dbReference type="ARBA" id="ARBA00004651"/>
    </source>
</evidence>
<dbReference type="PANTHER" id="PTHR16026:SF0">
    <property type="entry name" value="CARTILAGE ACIDIC PROTEIN 1"/>
    <property type="match status" value="1"/>
</dbReference>
<dbReference type="Pfam" id="PF03773">
    <property type="entry name" value="ArsP_1"/>
    <property type="match status" value="1"/>
</dbReference>
<dbReference type="Gene3D" id="2.130.10.130">
    <property type="entry name" value="Integrin alpha, N-terminal"/>
    <property type="match status" value="1"/>
</dbReference>
<evidence type="ECO:0000256" key="8">
    <source>
        <dbReference type="SAM" id="Phobius"/>
    </source>
</evidence>
<protein>
    <submittedName>
        <fullName evidence="10">FG-GAP-like repeat-containing protein</fullName>
    </submittedName>
</protein>
<reference evidence="10 11" key="1">
    <citation type="submission" date="2023-02" db="EMBL/GenBank/DDBJ databases">
        <title>Population genomics of bacteria associated with diatom.</title>
        <authorList>
            <person name="Xie J."/>
            <person name="Wang H."/>
        </authorList>
    </citation>
    <scope>NUCLEOTIDE SEQUENCE [LARGE SCALE GENOMIC DNA]</scope>
    <source>
        <strain evidence="10 11">PT47_8</strain>
    </source>
</reference>
<gene>
    <name evidence="10" type="ORF">PXK24_17965</name>
</gene>
<dbReference type="Proteomes" id="UP001218364">
    <property type="component" value="Unassembled WGS sequence"/>
</dbReference>
<feature type="transmembrane region" description="Helical" evidence="8">
    <location>
        <begin position="342"/>
        <end position="365"/>
    </location>
</feature>
<dbReference type="Pfam" id="PF13517">
    <property type="entry name" value="FG-GAP_3"/>
    <property type="match status" value="2"/>
</dbReference>
<dbReference type="PANTHER" id="PTHR16026">
    <property type="entry name" value="CARTILAGE ACIDIC PROTEIN 1"/>
    <property type="match status" value="1"/>
</dbReference>
<accession>A0ABD4XDW1</accession>
<dbReference type="GO" id="GO:0005886">
    <property type="term" value="C:plasma membrane"/>
    <property type="evidence" value="ECO:0007669"/>
    <property type="project" value="UniProtKB-SubCell"/>
</dbReference>
<evidence type="ECO:0000256" key="3">
    <source>
        <dbReference type="ARBA" id="ARBA00022475"/>
    </source>
</evidence>
<dbReference type="InterPro" id="IPR027039">
    <property type="entry name" value="Crtac1"/>
</dbReference>
<feature type="transmembrane region" description="Helical" evidence="8">
    <location>
        <begin position="114"/>
        <end position="135"/>
    </location>
</feature>
<dbReference type="InterPro" id="IPR011519">
    <property type="entry name" value="UnbV_ASPIC"/>
</dbReference>
<organism evidence="10 11">
    <name type="scientific">Phaeobacter gallaeciensis</name>
    <dbReference type="NCBI Taxonomy" id="60890"/>
    <lineage>
        <taxon>Bacteria</taxon>
        <taxon>Pseudomonadati</taxon>
        <taxon>Pseudomonadota</taxon>
        <taxon>Alphaproteobacteria</taxon>
        <taxon>Rhodobacterales</taxon>
        <taxon>Roseobacteraceae</taxon>
        <taxon>Phaeobacter</taxon>
    </lineage>
</organism>
<keyword evidence="4 8" id="KW-0812">Transmembrane</keyword>
<dbReference type="AlphaFoldDB" id="A0ABD4XDW1"/>
<dbReference type="InterPro" id="IPR005524">
    <property type="entry name" value="DUF318"/>
</dbReference>
<feature type="transmembrane region" description="Helical" evidence="8">
    <location>
        <begin position="246"/>
        <end position="271"/>
    </location>
</feature>
<name>A0ABD4XDW1_9RHOB</name>
<comment type="subcellular location">
    <subcellularLocation>
        <location evidence="1">Cell membrane</location>
        <topology evidence="1">Multi-pass membrane protein</topology>
    </subcellularLocation>
</comment>
<feature type="transmembrane region" description="Helical" evidence="8">
    <location>
        <begin position="304"/>
        <end position="330"/>
    </location>
</feature>